<comment type="catalytic activity">
    <reaction evidence="7">
        <text>UDP-N-acetyl-alpha-D-muramoyl-L-alanyl-gamma-D-glutamyl-meso-2,6-diaminopimeloyl-D-alanyl-D-alanine + di-trans,octa-cis-undecaprenyl phosphate = di-trans,octa-cis-undecaprenyl diphospho-N-acetyl-alpha-D-muramoyl-L-alanyl-D-glutamyl-meso-2,6-diaminopimeloyl-D-alanyl-D-alanine + UMP</text>
        <dbReference type="Rhea" id="RHEA:28386"/>
        <dbReference type="ChEBI" id="CHEBI:57865"/>
        <dbReference type="ChEBI" id="CHEBI:60392"/>
        <dbReference type="ChEBI" id="CHEBI:61386"/>
        <dbReference type="ChEBI" id="CHEBI:61387"/>
        <dbReference type="EC" id="2.7.8.13"/>
    </reaction>
</comment>
<dbReference type="GO" id="GO:0009252">
    <property type="term" value="P:peptidoglycan biosynthetic process"/>
    <property type="evidence" value="ECO:0007669"/>
    <property type="project" value="UniProtKB-UniRule"/>
</dbReference>
<keyword evidence="6 7" id="KW-0472">Membrane</keyword>
<dbReference type="Pfam" id="PF10555">
    <property type="entry name" value="MraY_sig1"/>
    <property type="match status" value="1"/>
</dbReference>
<keyword evidence="5 7" id="KW-1133">Transmembrane helix</keyword>
<keyword evidence="3 7" id="KW-0808">Transferase</keyword>
<dbReference type="GO" id="GO:0046872">
    <property type="term" value="F:metal ion binding"/>
    <property type="evidence" value="ECO:0007669"/>
    <property type="project" value="UniProtKB-KW"/>
</dbReference>
<proteinExistence type="inferred from homology"/>
<evidence type="ECO:0000256" key="6">
    <source>
        <dbReference type="ARBA" id="ARBA00023136"/>
    </source>
</evidence>
<keyword evidence="7" id="KW-0133">Cell shape</keyword>
<feature type="transmembrane region" description="Helical" evidence="7">
    <location>
        <begin position="207"/>
        <end position="224"/>
    </location>
</feature>
<dbReference type="HAMAP" id="MF_00038">
    <property type="entry name" value="MraY"/>
    <property type="match status" value="1"/>
</dbReference>
<feature type="transmembrane region" description="Helical" evidence="7">
    <location>
        <begin position="117"/>
        <end position="135"/>
    </location>
</feature>
<dbReference type="Proteomes" id="UP000824001">
    <property type="component" value="Unassembled WGS sequence"/>
</dbReference>
<dbReference type="CDD" id="cd06852">
    <property type="entry name" value="GT_MraY"/>
    <property type="match status" value="1"/>
</dbReference>
<evidence type="ECO:0000256" key="4">
    <source>
        <dbReference type="ARBA" id="ARBA00022692"/>
    </source>
</evidence>
<comment type="pathway">
    <text evidence="7">Cell wall biogenesis; peptidoglycan biosynthesis.</text>
</comment>
<keyword evidence="7" id="KW-0131">Cell cycle</keyword>
<dbReference type="AlphaFoldDB" id="A0A9D1JVT8"/>
<dbReference type="InterPro" id="IPR003524">
    <property type="entry name" value="PNAcMuramoyl-5peptid_Trfase"/>
</dbReference>
<dbReference type="NCBIfam" id="TIGR00445">
    <property type="entry name" value="mraY"/>
    <property type="match status" value="1"/>
</dbReference>
<dbReference type="PROSITE" id="PS01348">
    <property type="entry name" value="MRAY_2"/>
    <property type="match status" value="1"/>
</dbReference>
<feature type="transmembrane region" description="Helical" evidence="7">
    <location>
        <begin position="79"/>
        <end position="97"/>
    </location>
</feature>
<comment type="similarity">
    <text evidence="2 7">Belongs to the glycosyltransferase 4 family. MraY subfamily.</text>
</comment>
<dbReference type="GO" id="GO:0051301">
    <property type="term" value="P:cell division"/>
    <property type="evidence" value="ECO:0007669"/>
    <property type="project" value="UniProtKB-KW"/>
</dbReference>
<reference evidence="10" key="2">
    <citation type="journal article" date="2021" name="PeerJ">
        <title>Extensive microbial diversity within the chicken gut microbiome revealed by metagenomics and culture.</title>
        <authorList>
            <person name="Gilroy R."/>
            <person name="Ravi A."/>
            <person name="Getino M."/>
            <person name="Pursley I."/>
            <person name="Horton D.L."/>
            <person name="Alikhan N.F."/>
            <person name="Baker D."/>
            <person name="Gharbi K."/>
            <person name="Hall N."/>
            <person name="Watson M."/>
            <person name="Adriaenssens E.M."/>
            <person name="Foster-Nyarko E."/>
            <person name="Jarju S."/>
            <person name="Secka A."/>
            <person name="Antonio M."/>
            <person name="Oren A."/>
            <person name="Chaudhuri R.R."/>
            <person name="La Ragione R."/>
            <person name="Hildebrand F."/>
            <person name="Pallen M.J."/>
        </authorList>
    </citation>
    <scope>NUCLEOTIDE SEQUENCE</scope>
    <source>
        <strain evidence="10">ChiHjej10B9-9673</strain>
    </source>
</reference>
<keyword evidence="7" id="KW-1003">Cell membrane</keyword>
<dbReference type="PANTHER" id="PTHR22926">
    <property type="entry name" value="PHOSPHO-N-ACETYLMURAMOYL-PENTAPEPTIDE-TRANSFERASE"/>
    <property type="match status" value="1"/>
</dbReference>
<evidence type="ECO:0000313" key="10">
    <source>
        <dbReference type="EMBL" id="HIS67178.1"/>
    </source>
</evidence>
<dbReference type="GO" id="GO:0008360">
    <property type="term" value="P:regulation of cell shape"/>
    <property type="evidence" value="ECO:0007669"/>
    <property type="project" value="UniProtKB-KW"/>
</dbReference>
<feature type="transmembrane region" description="Helical" evidence="7">
    <location>
        <begin position="6"/>
        <end position="27"/>
    </location>
</feature>
<reference evidence="10" key="1">
    <citation type="submission" date="2020-10" db="EMBL/GenBank/DDBJ databases">
        <authorList>
            <person name="Gilroy R."/>
        </authorList>
    </citation>
    <scope>NUCLEOTIDE SEQUENCE</scope>
    <source>
        <strain evidence="10">ChiHjej10B9-9673</strain>
    </source>
</reference>
<dbReference type="EMBL" id="DVJK01000178">
    <property type="protein sequence ID" value="HIS67178.1"/>
    <property type="molecule type" value="Genomic_DNA"/>
</dbReference>
<name>A0A9D1JVT8_9FIRM</name>
<evidence type="ECO:0000256" key="3">
    <source>
        <dbReference type="ARBA" id="ARBA00022679"/>
    </source>
</evidence>
<evidence type="ECO:0000256" key="5">
    <source>
        <dbReference type="ARBA" id="ARBA00022989"/>
    </source>
</evidence>
<feature type="transmembrane region" description="Helical" evidence="7">
    <location>
        <begin position="313"/>
        <end position="332"/>
    </location>
</feature>
<evidence type="ECO:0000256" key="9">
    <source>
        <dbReference type="PIRSR" id="PIRSR600715-1"/>
    </source>
</evidence>
<evidence type="ECO:0000256" key="7">
    <source>
        <dbReference type="HAMAP-Rule" id="MF_00038"/>
    </source>
</evidence>
<feature type="transmembrane region" description="Helical" evidence="7">
    <location>
        <begin position="53"/>
        <end position="73"/>
    </location>
</feature>
<feature type="binding site" evidence="9">
    <location>
        <position position="173"/>
    </location>
    <ligand>
        <name>Mg(2+)</name>
        <dbReference type="ChEBI" id="CHEBI:18420"/>
    </ligand>
</feature>
<feature type="transmembrane region" description="Helical" evidence="7">
    <location>
        <begin position="181"/>
        <end position="201"/>
    </location>
</feature>
<evidence type="ECO:0000256" key="1">
    <source>
        <dbReference type="ARBA" id="ARBA00004141"/>
    </source>
</evidence>
<feature type="binding site" evidence="9">
    <location>
        <position position="235"/>
    </location>
    <ligand>
        <name>Mg(2+)</name>
        <dbReference type="ChEBI" id="CHEBI:18420"/>
    </ligand>
</feature>
<keyword evidence="7" id="KW-0573">Peptidoglycan synthesis</keyword>
<comment type="caution">
    <text evidence="7">Lacks conserved residue(s) required for the propagation of feature annotation.</text>
</comment>
<protein>
    <recommendedName>
        <fullName evidence="7 8">Phospho-N-acetylmuramoyl-pentapeptide-transferase</fullName>
        <ecNumber evidence="7 8">2.7.8.13</ecNumber>
    </recommendedName>
    <alternativeName>
        <fullName evidence="7">UDP-MurNAc-pentapeptide phosphotransferase</fullName>
    </alternativeName>
</protein>
<evidence type="ECO:0000256" key="8">
    <source>
        <dbReference type="NCBIfam" id="TIGR00445"/>
    </source>
</evidence>
<dbReference type="GO" id="GO:0008963">
    <property type="term" value="F:phospho-N-acetylmuramoyl-pentapeptide-transferase activity"/>
    <property type="evidence" value="ECO:0007669"/>
    <property type="project" value="UniProtKB-UniRule"/>
</dbReference>
<dbReference type="PANTHER" id="PTHR22926:SF5">
    <property type="entry name" value="PHOSPHO-N-ACETYLMURAMOYL-PENTAPEPTIDE-TRANSFERASE HOMOLOG"/>
    <property type="match status" value="1"/>
</dbReference>
<dbReference type="GO" id="GO:0005886">
    <property type="term" value="C:plasma membrane"/>
    <property type="evidence" value="ECO:0007669"/>
    <property type="project" value="UniProtKB-SubCell"/>
</dbReference>
<dbReference type="Pfam" id="PF00953">
    <property type="entry name" value="Glycos_transf_4"/>
    <property type="match status" value="1"/>
</dbReference>
<dbReference type="InterPro" id="IPR018480">
    <property type="entry name" value="PNAcMuramoyl-5peptid_Trfase_CS"/>
</dbReference>
<comment type="function">
    <text evidence="7">Catalyzes the initial step of the lipid cycle reactions in the biosynthesis of the cell wall peptidoglycan: transfers peptidoglycan precursor phospho-MurNAc-pentapeptide from UDP-MurNAc-pentapeptide onto the lipid carrier undecaprenyl phosphate, yielding undecaprenyl-pyrophosphoryl-MurNAc-pentapeptide, known as lipid I.</text>
</comment>
<comment type="subcellular location">
    <subcellularLocation>
        <location evidence="7">Cell membrane</location>
        <topology evidence="7">Multi-pass membrane protein</topology>
    </subcellularLocation>
    <subcellularLocation>
        <location evidence="1">Membrane</location>
        <topology evidence="1">Multi-pass membrane protein</topology>
    </subcellularLocation>
</comment>
<evidence type="ECO:0000313" key="11">
    <source>
        <dbReference type="Proteomes" id="UP000824001"/>
    </source>
</evidence>
<dbReference type="PROSITE" id="PS01347">
    <property type="entry name" value="MRAY_1"/>
    <property type="match status" value="1"/>
</dbReference>
<dbReference type="EC" id="2.7.8.13" evidence="7 8"/>
<dbReference type="GO" id="GO:0071555">
    <property type="term" value="P:cell wall organization"/>
    <property type="evidence" value="ECO:0007669"/>
    <property type="project" value="UniProtKB-KW"/>
</dbReference>
<keyword evidence="4 7" id="KW-0812">Transmembrane</keyword>
<dbReference type="InterPro" id="IPR000715">
    <property type="entry name" value="Glycosyl_transferase_4"/>
</dbReference>
<keyword evidence="7" id="KW-0132">Cell division</keyword>
<keyword evidence="7 9" id="KW-0479">Metal-binding</keyword>
<comment type="cofactor">
    <cofactor evidence="7 9">
        <name>Mg(2+)</name>
        <dbReference type="ChEBI" id="CHEBI:18420"/>
    </cofactor>
</comment>
<comment type="caution">
    <text evidence="10">The sequence shown here is derived from an EMBL/GenBank/DDBJ whole genome shotgun (WGS) entry which is preliminary data.</text>
</comment>
<accession>A0A9D1JVT8</accession>
<organism evidence="10 11">
    <name type="scientific">Candidatus Scatomorpha merdipullorum</name>
    <dbReference type="NCBI Taxonomy" id="2840927"/>
    <lineage>
        <taxon>Bacteria</taxon>
        <taxon>Bacillati</taxon>
        <taxon>Bacillota</taxon>
        <taxon>Clostridia</taxon>
        <taxon>Eubacteriales</taxon>
        <taxon>Candidatus Scatomorpha</taxon>
    </lineage>
</organism>
<evidence type="ECO:0000256" key="2">
    <source>
        <dbReference type="ARBA" id="ARBA00005583"/>
    </source>
</evidence>
<keyword evidence="7 9" id="KW-0460">Magnesium</keyword>
<sequence length="338" mass="36999">MTIRLILAFAIGFFVASGIGAFLVPWLRRIKAGQAIREDGPTWHKSKEGTPTMGGLMFIAAVAAVCLTVGFEPMMRGEYGHIFCLLFALIFGAIGFLDDYEKLRKKQNLGLSAKAKFILQLAAALVFVFLMREFGYVTTNLYIPFFNLSVPVPEWLYFVFAAFVIVGTVNAVNLTDGIDGLAAGTSIPVCVFFAVVTFVWGEQFLSLGVYASGLAGGLLGFLVYNFNPAKVFMGDTGSLFLGGAVAALAFAYDMPLILIVLGLLYIIETLSDIIQVGYYKLSGGKRVFRMAPFHHHLELGGWSGRHKWKERELFALYFGISLACAVISFIGISGRYSF</sequence>
<keyword evidence="7" id="KW-0961">Cell wall biogenesis/degradation</keyword>
<gene>
    <name evidence="7" type="primary">mraY</name>
    <name evidence="10" type="ORF">IAC18_06395</name>
</gene>